<dbReference type="EMBL" id="BAAARV010000064">
    <property type="protein sequence ID" value="GAA2366685.1"/>
    <property type="molecule type" value="Genomic_DNA"/>
</dbReference>
<keyword evidence="3" id="KW-1185">Reference proteome</keyword>
<keyword evidence="1" id="KW-1133">Transmembrane helix</keyword>
<keyword evidence="1" id="KW-0812">Transmembrane</keyword>
<feature type="transmembrane region" description="Helical" evidence="1">
    <location>
        <begin position="170"/>
        <end position="194"/>
    </location>
</feature>
<sequence length="287" mass="31210">MLTAVISGVFSAAFATRAAWETARPLPRTAEARAMLAEILPGQEFTGIQDAPAMFVIYGQPLSWNAARDLLFGDGGEYARSGIGGGVDAPTPSPQETVELVQHNLRAHGWTVYALTTRDIYTCDAPCDPAGQYTTIAAQRGDTVFTMQVYTPQVPISPHISASFVRATPFAVYPSGLIGGIVGAVVAFLLFGWASRRTEGRHPARAVVKMLLGVTLFFWWVPTLFSVQWMARHYQDEPDPSWPPMWEWLGQPTFSLLFLIGCASALLGLALAALPRRDREPLTTAAV</sequence>
<evidence type="ECO:0000313" key="3">
    <source>
        <dbReference type="Proteomes" id="UP001501444"/>
    </source>
</evidence>
<organism evidence="2 3">
    <name type="scientific">Dactylosporangium salmoneum</name>
    <dbReference type="NCBI Taxonomy" id="53361"/>
    <lineage>
        <taxon>Bacteria</taxon>
        <taxon>Bacillati</taxon>
        <taxon>Actinomycetota</taxon>
        <taxon>Actinomycetes</taxon>
        <taxon>Micromonosporales</taxon>
        <taxon>Micromonosporaceae</taxon>
        <taxon>Dactylosporangium</taxon>
    </lineage>
</organism>
<feature type="transmembrane region" description="Helical" evidence="1">
    <location>
        <begin position="251"/>
        <end position="274"/>
    </location>
</feature>
<keyword evidence="1" id="KW-0472">Membrane</keyword>
<proteinExistence type="predicted"/>
<dbReference type="Proteomes" id="UP001501444">
    <property type="component" value="Unassembled WGS sequence"/>
</dbReference>
<comment type="caution">
    <text evidence="2">The sequence shown here is derived from an EMBL/GenBank/DDBJ whole genome shotgun (WGS) entry which is preliminary data.</text>
</comment>
<accession>A0ABN3H1R1</accession>
<reference evidence="2 3" key="1">
    <citation type="journal article" date="2019" name="Int. J. Syst. Evol. Microbiol.">
        <title>The Global Catalogue of Microorganisms (GCM) 10K type strain sequencing project: providing services to taxonomists for standard genome sequencing and annotation.</title>
        <authorList>
            <consortium name="The Broad Institute Genomics Platform"/>
            <consortium name="The Broad Institute Genome Sequencing Center for Infectious Disease"/>
            <person name="Wu L."/>
            <person name="Ma J."/>
        </authorList>
    </citation>
    <scope>NUCLEOTIDE SEQUENCE [LARGE SCALE GENOMIC DNA]</scope>
    <source>
        <strain evidence="2 3">JCM 3272</strain>
    </source>
</reference>
<gene>
    <name evidence="2" type="ORF">GCM10010170_065680</name>
</gene>
<evidence type="ECO:0000256" key="1">
    <source>
        <dbReference type="SAM" id="Phobius"/>
    </source>
</evidence>
<evidence type="ECO:0008006" key="4">
    <source>
        <dbReference type="Google" id="ProtNLM"/>
    </source>
</evidence>
<feature type="transmembrane region" description="Helical" evidence="1">
    <location>
        <begin position="206"/>
        <end position="231"/>
    </location>
</feature>
<protein>
    <recommendedName>
        <fullName evidence="4">Integral membrane protein</fullName>
    </recommendedName>
</protein>
<evidence type="ECO:0000313" key="2">
    <source>
        <dbReference type="EMBL" id="GAA2366685.1"/>
    </source>
</evidence>
<name>A0ABN3H1R1_9ACTN</name>